<evidence type="ECO:0000313" key="3">
    <source>
        <dbReference type="Proteomes" id="UP000321578"/>
    </source>
</evidence>
<dbReference type="AlphaFoldDB" id="A0A5C6ZDT5"/>
<accession>A0A5C6ZDT5</accession>
<keyword evidence="1" id="KW-0732">Signal</keyword>
<evidence type="ECO:0008006" key="4">
    <source>
        <dbReference type="Google" id="ProtNLM"/>
    </source>
</evidence>
<dbReference type="RefSeq" id="WP_147087525.1">
    <property type="nucleotide sequence ID" value="NZ_VORM01000020.1"/>
</dbReference>
<keyword evidence="3" id="KW-1185">Reference proteome</keyword>
<dbReference type="Proteomes" id="UP000321578">
    <property type="component" value="Unassembled WGS sequence"/>
</dbReference>
<evidence type="ECO:0000256" key="1">
    <source>
        <dbReference type="SAM" id="SignalP"/>
    </source>
</evidence>
<evidence type="ECO:0000313" key="2">
    <source>
        <dbReference type="EMBL" id="TXD87742.1"/>
    </source>
</evidence>
<proteinExistence type="predicted"/>
<feature type="chain" id="PRO_5023073050" description="DUF4251 domain-containing protein" evidence="1">
    <location>
        <begin position="25"/>
        <end position="177"/>
    </location>
</feature>
<protein>
    <recommendedName>
        <fullName evidence="4">DUF4251 domain-containing protein</fullName>
    </recommendedName>
</protein>
<name>A0A5C6ZDT5_9FLAO</name>
<reference evidence="2 3" key="1">
    <citation type="submission" date="2019-08" db="EMBL/GenBank/DDBJ databases">
        <title>Genomes of Subsaximicrobium wynnwilliamsii strains.</title>
        <authorList>
            <person name="Bowman J.P."/>
        </authorList>
    </citation>
    <scope>NUCLEOTIDE SEQUENCE [LARGE SCALE GENOMIC DNA]</scope>
    <source>
        <strain evidence="2 3">2-80-2</strain>
    </source>
</reference>
<dbReference type="EMBL" id="VORO01000020">
    <property type="protein sequence ID" value="TXD87742.1"/>
    <property type="molecule type" value="Genomic_DNA"/>
</dbReference>
<comment type="caution">
    <text evidence="2">The sequence shown here is derived from an EMBL/GenBank/DDBJ whole genome shotgun (WGS) entry which is preliminary data.</text>
</comment>
<dbReference type="OrthoDB" id="1439632at2"/>
<organism evidence="2 3">
    <name type="scientific">Subsaximicrobium wynnwilliamsii</name>
    <dbReference type="NCBI Taxonomy" id="291179"/>
    <lineage>
        <taxon>Bacteria</taxon>
        <taxon>Pseudomonadati</taxon>
        <taxon>Bacteroidota</taxon>
        <taxon>Flavobacteriia</taxon>
        <taxon>Flavobacteriales</taxon>
        <taxon>Flavobacteriaceae</taxon>
        <taxon>Subsaximicrobium</taxon>
    </lineage>
</organism>
<feature type="signal peptide" evidence="1">
    <location>
        <begin position="1"/>
        <end position="24"/>
    </location>
</feature>
<gene>
    <name evidence="2" type="ORF">ESY86_15625</name>
</gene>
<sequence length="177" mass="19712">MKNQCITSLLSCFVLLLCFNCKDANTKLTANHNTSPKLDDGYAVTVTIQGKAFGIHQKNLESQKATISNDSILFELWEDGNPLKLNFNLFNTDILSKGEATYKIPDANSGQVKVDLNFFNGDRDTKRMNKRILFRKGTISISKISENELKMTFDGEGSGIMEDGKTFPISGKVDVNF</sequence>